<comment type="caution">
    <text evidence="1">The sequence shown here is derived from an EMBL/GenBank/DDBJ whole genome shotgun (WGS) entry which is preliminary data.</text>
</comment>
<proteinExistence type="predicted"/>
<accession>A0ACA9NB26</accession>
<protein>
    <submittedName>
        <fullName evidence="1">17607_t:CDS:1</fullName>
    </submittedName>
</protein>
<evidence type="ECO:0000313" key="1">
    <source>
        <dbReference type="EMBL" id="CAG8630523.1"/>
    </source>
</evidence>
<dbReference type="Proteomes" id="UP000789525">
    <property type="component" value="Unassembled WGS sequence"/>
</dbReference>
<evidence type="ECO:0000313" key="2">
    <source>
        <dbReference type="Proteomes" id="UP000789525"/>
    </source>
</evidence>
<sequence length="253" mass="26668">MPCGGDPIEKCGNGGILSVYKYNPNKVGGTTPSSSSSSVPSTPTTTSTTSVSTSTTQSQTISLPTPGTVTISASISAHSPTTTTTSASTSSSSTSTQGPDSSRTSSSSAPSTTASNTPPVTGTAPRGWVYRGCYEDKLNPRTLNGSGMYYKVPMTPQACTDHCAQRGFIIAGTEYSGPARLTVYTRDMRQLKRDDEVDVLARDDDMDLVQRNTSDTGSSIQRSKRHTFGAARSHHQRRSGPGRNRLSHANGLF</sequence>
<gene>
    <name evidence="1" type="ORF">ACOLOM_LOCUS7617</name>
</gene>
<name>A0ACA9NB26_9GLOM</name>
<organism evidence="1 2">
    <name type="scientific">Acaulospora colombiana</name>
    <dbReference type="NCBI Taxonomy" id="27376"/>
    <lineage>
        <taxon>Eukaryota</taxon>
        <taxon>Fungi</taxon>
        <taxon>Fungi incertae sedis</taxon>
        <taxon>Mucoromycota</taxon>
        <taxon>Glomeromycotina</taxon>
        <taxon>Glomeromycetes</taxon>
        <taxon>Diversisporales</taxon>
        <taxon>Acaulosporaceae</taxon>
        <taxon>Acaulospora</taxon>
    </lineage>
</organism>
<reference evidence="1" key="1">
    <citation type="submission" date="2021-06" db="EMBL/GenBank/DDBJ databases">
        <authorList>
            <person name="Kallberg Y."/>
            <person name="Tangrot J."/>
            <person name="Rosling A."/>
        </authorList>
    </citation>
    <scope>NUCLEOTIDE SEQUENCE</scope>
    <source>
        <strain evidence="1">CL356</strain>
    </source>
</reference>
<dbReference type="EMBL" id="CAJVPT010018015">
    <property type="protein sequence ID" value="CAG8630523.1"/>
    <property type="molecule type" value="Genomic_DNA"/>
</dbReference>
<keyword evidence="2" id="KW-1185">Reference proteome</keyword>